<dbReference type="GO" id="GO:0000155">
    <property type="term" value="F:phosphorelay sensor kinase activity"/>
    <property type="evidence" value="ECO:0007669"/>
    <property type="project" value="InterPro"/>
</dbReference>
<name>A0A419SLY6_9BACL</name>
<evidence type="ECO:0000256" key="9">
    <source>
        <dbReference type="ARBA" id="ARBA00022777"/>
    </source>
</evidence>
<keyword evidence="11 15" id="KW-1133">Transmembrane helix</keyword>
<keyword evidence="6" id="KW-0808">Transferase</keyword>
<feature type="transmembrane region" description="Helical" evidence="15">
    <location>
        <begin position="12"/>
        <end position="34"/>
    </location>
</feature>
<dbReference type="Gene3D" id="3.30.450.20">
    <property type="entry name" value="PAS domain"/>
    <property type="match status" value="1"/>
</dbReference>
<dbReference type="PROSITE" id="PS50109">
    <property type="entry name" value="HIS_KIN"/>
    <property type="match status" value="1"/>
</dbReference>
<dbReference type="CDD" id="cd06225">
    <property type="entry name" value="HAMP"/>
    <property type="match status" value="1"/>
</dbReference>
<dbReference type="Gene3D" id="1.10.287.130">
    <property type="match status" value="1"/>
</dbReference>
<keyword evidence="7 15" id="KW-0812">Transmembrane</keyword>
<dbReference type="Proteomes" id="UP000284219">
    <property type="component" value="Unassembled WGS sequence"/>
</dbReference>
<evidence type="ECO:0000256" key="3">
    <source>
        <dbReference type="ARBA" id="ARBA00012438"/>
    </source>
</evidence>
<evidence type="ECO:0000259" key="17">
    <source>
        <dbReference type="PROSITE" id="PS50885"/>
    </source>
</evidence>
<dbReference type="SMART" id="SM00387">
    <property type="entry name" value="HATPase_c"/>
    <property type="match status" value="1"/>
</dbReference>
<keyword evidence="13 15" id="KW-0472">Membrane</keyword>
<dbReference type="InterPro" id="IPR003661">
    <property type="entry name" value="HisK_dim/P_dom"/>
</dbReference>
<dbReference type="PROSITE" id="PS50885">
    <property type="entry name" value="HAMP"/>
    <property type="match status" value="1"/>
</dbReference>
<evidence type="ECO:0000256" key="5">
    <source>
        <dbReference type="ARBA" id="ARBA00022553"/>
    </source>
</evidence>
<feature type="domain" description="HAMP" evidence="17">
    <location>
        <begin position="191"/>
        <end position="243"/>
    </location>
</feature>
<keyword evidence="5" id="KW-0597">Phosphoprotein</keyword>
<evidence type="ECO:0000256" key="14">
    <source>
        <dbReference type="SAM" id="Coils"/>
    </source>
</evidence>
<dbReference type="EC" id="2.7.13.3" evidence="3"/>
<dbReference type="OrthoDB" id="2359336at2"/>
<dbReference type="EMBL" id="MCHY01000007">
    <property type="protein sequence ID" value="RKD25079.1"/>
    <property type="molecule type" value="Genomic_DNA"/>
</dbReference>
<dbReference type="SMART" id="SM00304">
    <property type="entry name" value="HAMP"/>
    <property type="match status" value="1"/>
</dbReference>
<dbReference type="SUPFAM" id="SSF103190">
    <property type="entry name" value="Sensory domain-like"/>
    <property type="match status" value="1"/>
</dbReference>
<evidence type="ECO:0000256" key="7">
    <source>
        <dbReference type="ARBA" id="ARBA00022692"/>
    </source>
</evidence>
<evidence type="ECO:0000256" key="6">
    <source>
        <dbReference type="ARBA" id="ARBA00022679"/>
    </source>
</evidence>
<dbReference type="InterPro" id="IPR003594">
    <property type="entry name" value="HATPase_dom"/>
</dbReference>
<evidence type="ECO:0000313" key="19">
    <source>
        <dbReference type="Proteomes" id="UP000284219"/>
    </source>
</evidence>
<dbReference type="SMART" id="SM00388">
    <property type="entry name" value="HisKA"/>
    <property type="match status" value="1"/>
</dbReference>
<feature type="coiled-coil region" evidence="14">
    <location>
        <begin position="224"/>
        <end position="251"/>
    </location>
</feature>
<evidence type="ECO:0000256" key="4">
    <source>
        <dbReference type="ARBA" id="ARBA00022475"/>
    </source>
</evidence>
<evidence type="ECO:0000256" key="13">
    <source>
        <dbReference type="ARBA" id="ARBA00023136"/>
    </source>
</evidence>
<dbReference type="PANTHER" id="PTHR43711:SF26">
    <property type="entry name" value="SENSOR HISTIDINE KINASE RCSC"/>
    <property type="match status" value="1"/>
</dbReference>
<evidence type="ECO:0000256" key="8">
    <source>
        <dbReference type="ARBA" id="ARBA00022741"/>
    </source>
</evidence>
<comment type="catalytic activity">
    <reaction evidence="1">
        <text>ATP + protein L-histidine = ADP + protein N-phospho-L-histidine.</text>
        <dbReference type="EC" id="2.7.13.3"/>
    </reaction>
</comment>
<dbReference type="SUPFAM" id="SSF47384">
    <property type="entry name" value="Homodimeric domain of signal transducing histidine kinase"/>
    <property type="match status" value="1"/>
</dbReference>
<dbReference type="Gene3D" id="6.10.340.10">
    <property type="match status" value="1"/>
</dbReference>
<dbReference type="Pfam" id="PF02518">
    <property type="entry name" value="HATPase_c"/>
    <property type="match status" value="1"/>
</dbReference>
<dbReference type="GO" id="GO:0005524">
    <property type="term" value="F:ATP binding"/>
    <property type="evidence" value="ECO:0007669"/>
    <property type="project" value="UniProtKB-KW"/>
</dbReference>
<evidence type="ECO:0000256" key="2">
    <source>
        <dbReference type="ARBA" id="ARBA00004651"/>
    </source>
</evidence>
<evidence type="ECO:0000259" key="16">
    <source>
        <dbReference type="PROSITE" id="PS50109"/>
    </source>
</evidence>
<dbReference type="InterPro" id="IPR050736">
    <property type="entry name" value="Sensor_HK_Regulatory"/>
</dbReference>
<dbReference type="InterPro" id="IPR029151">
    <property type="entry name" value="Sensor-like_sf"/>
</dbReference>
<dbReference type="GO" id="GO:0005886">
    <property type="term" value="C:plasma membrane"/>
    <property type="evidence" value="ECO:0007669"/>
    <property type="project" value="UniProtKB-SubCell"/>
</dbReference>
<keyword evidence="12" id="KW-0902">Two-component regulatory system</keyword>
<feature type="domain" description="Histidine kinase" evidence="16">
    <location>
        <begin position="258"/>
        <end position="475"/>
    </location>
</feature>
<dbReference type="PANTHER" id="PTHR43711">
    <property type="entry name" value="TWO-COMPONENT HISTIDINE KINASE"/>
    <property type="match status" value="1"/>
</dbReference>
<comment type="caution">
    <text evidence="18">The sequence shown here is derived from an EMBL/GenBank/DDBJ whole genome shotgun (WGS) entry which is preliminary data.</text>
</comment>
<keyword evidence="14" id="KW-0175">Coiled coil</keyword>
<feature type="transmembrane region" description="Helical" evidence="15">
    <location>
        <begin position="171"/>
        <end position="191"/>
    </location>
</feature>
<dbReference type="InterPro" id="IPR004358">
    <property type="entry name" value="Sig_transdc_His_kin-like_C"/>
</dbReference>
<dbReference type="RefSeq" id="WP_120188899.1">
    <property type="nucleotide sequence ID" value="NZ_MCHY01000007.1"/>
</dbReference>
<dbReference type="InterPro" id="IPR005467">
    <property type="entry name" value="His_kinase_dom"/>
</dbReference>
<accession>A0A419SLY6</accession>
<dbReference type="SUPFAM" id="SSF158472">
    <property type="entry name" value="HAMP domain-like"/>
    <property type="match status" value="1"/>
</dbReference>
<keyword evidence="4" id="KW-1003">Cell membrane</keyword>
<dbReference type="Gene3D" id="3.30.565.10">
    <property type="entry name" value="Histidine kinase-like ATPase, C-terminal domain"/>
    <property type="match status" value="1"/>
</dbReference>
<keyword evidence="8" id="KW-0547">Nucleotide-binding</keyword>
<dbReference type="InterPro" id="IPR036097">
    <property type="entry name" value="HisK_dim/P_sf"/>
</dbReference>
<dbReference type="FunFam" id="1.10.287.130:FF:000008">
    <property type="entry name" value="Two-component sensor histidine kinase"/>
    <property type="match status" value="1"/>
</dbReference>
<evidence type="ECO:0000256" key="15">
    <source>
        <dbReference type="SAM" id="Phobius"/>
    </source>
</evidence>
<reference evidence="18 19" key="1">
    <citation type="submission" date="2016-08" db="EMBL/GenBank/DDBJ databases">
        <title>Novel Firmicute Genomes.</title>
        <authorList>
            <person name="Poppleton D.I."/>
            <person name="Gribaldo S."/>
        </authorList>
    </citation>
    <scope>NUCLEOTIDE SEQUENCE [LARGE SCALE GENOMIC DNA]</scope>
    <source>
        <strain evidence="18 19">RAOx-1</strain>
    </source>
</reference>
<sequence>MKWFNKTLFRRILISFLVTLLIGLGVVGFSISWLTKDYMYTQTQEELVRKAKRVNATIQRHENIDEKTIEMLALLDQSFDTRIWVFDKEGQIIATSMKDEVFIGKSVAPRIVDRALKGQDVLSELHFEGLNKPMISVVVPWGAKKNIYGGIVLHAPVEGLNQTFVFIRETILWAILFGVILSTAIVSYLSWSITRPLHYIERTAMEIEQGNYHQRLEIDNPAELADLAKTVNRLAEKVEKDEMNLKREEKIRNDFLANISHDLRTPLTAIQGFLEALQDGLIREEETRQHYYQVMYQETMHLNRLVEDLMDLIKLENKDITLFKTPVDIVDLLEKLMFAFQPEADAKETQLEITAEAGLPMVYADRDRVAQIFKNLLQNAVKFTSKGHVQALVLREEQYLKINIKDTGIGIETGDLERIWERFFKGDRVRSKANKGTGLGLSIVQQLVKLHHGKISVHSELGKGTTFTVWLPIIAEYGDDLENVDDIY</sequence>
<keyword evidence="10" id="KW-0067">ATP-binding</keyword>
<dbReference type="SUPFAM" id="SSF55874">
    <property type="entry name" value="ATPase domain of HSP90 chaperone/DNA topoisomerase II/histidine kinase"/>
    <property type="match status" value="1"/>
</dbReference>
<keyword evidence="9 18" id="KW-0418">Kinase</keyword>
<dbReference type="InterPro" id="IPR036890">
    <property type="entry name" value="HATPase_C_sf"/>
</dbReference>
<dbReference type="Pfam" id="PF00672">
    <property type="entry name" value="HAMP"/>
    <property type="match status" value="1"/>
</dbReference>
<dbReference type="PRINTS" id="PR00344">
    <property type="entry name" value="BCTRLSENSOR"/>
</dbReference>
<evidence type="ECO:0000256" key="11">
    <source>
        <dbReference type="ARBA" id="ARBA00022989"/>
    </source>
</evidence>
<proteinExistence type="predicted"/>
<evidence type="ECO:0000256" key="10">
    <source>
        <dbReference type="ARBA" id="ARBA00022840"/>
    </source>
</evidence>
<evidence type="ECO:0000256" key="1">
    <source>
        <dbReference type="ARBA" id="ARBA00000085"/>
    </source>
</evidence>
<dbReference type="CDD" id="cd00082">
    <property type="entry name" value="HisKA"/>
    <property type="match status" value="1"/>
</dbReference>
<gene>
    <name evidence="18" type="ORF">BEP19_04465</name>
</gene>
<dbReference type="FunFam" id="3.30.565.10:FF:000023">
    <property type="entry name" value="PAS domain-containing sensor histidine kinase"/>
    <property type="match status" value="1"/>
</dbReference>
<evidence type="ECO:0000256" key="12">
    <source>
        <dbReference type="ARBA" id="ARBA00023012"/>
    </source>
</evidence>
<keyword evidence="19" id="KW-1185">Reference proteome</keyword>
<dbReference type="InterPro" id="IPR003660">
    <property type="entry name" value="HAMP_dom"/>
</dbReference>
<protein>
    <recommendedName>
        <fullName evidence="3">histidine kinase</fullName>
        <ecNumber evidence="3">2.7.13.3</ecNumber>
    </recommendedName>
</protein>
<dbReference type="AlphaFoldDB" id="A0A419SLY6"/>
<evidence type="ECO:0000313" key="18">
    <source>
        <dbReference type="EMBL" id="RKD25079.1"/>
    </source>
</evidence>
<dbReference type="Pfam" id="PF00512">
    <property type="entry name" value="HisKA"/>
    <property type="match status" value="1"/>
</dbReference>
<organism evidence="18 19">
    <name type="scientific">Ammoniphilus oxalaticus</name>
    <dbReference type="NCBI Taxonomy" id="66863"/>
    <lineage>
        <taxon>Bacteria</taxon>
        <taxon>Bacillati</taxon>
        <taxon>Bacillota</taxon>
        <taxon>Bacilli</taxon>
        <taxon>Bacillales</taxon>
        <taxon>Paenibacillaceae</taxon>
        <taxon>Aneurinibacillus group</taxon>
        <taxon>Ammoniphilus</taxon>
    </lineage>
</organism>
<comment type="subcellular location">
    <subcellularLocation>
        <location evidence="2">Cell membrane</location>
        <topology evidence="2">Multi-pass membrane protein</topology>
    </subcellularLocation>
</comment>